<comment type="caution">
    <text evidence="1">The sequence shown here is derived from an EMBL/GenBank/DDBJ whole genome shotgun (WGS) entry which is preliminary data.</text>
</comment>
<proteinExistence type="predicted"/>
<keyword evidence="2" id="KW-1185">Reference proteome</keyword>
<gene>
    <name evidence="1" type="ORF">L1987_70665</name>
</gene>
<organism evidence="1 2">
    <name type="scientific">Smallanthus sonchifolius</name>
    <dbReference type="NCBI Taxonomy" id="185202"/>
    <lineage>
        <taxon>Eukaryota</taxon>
        <taxon>Viridiplantae</taxon>
        <taxon>Streptophyta</taxon>
        <taxon>Embryophyta</taxon>
        <taxon>Tracheophyta</taxon>
        <taxon>Spermatophyta</taxon>
        <taxon>Magnoliopsida</taxon>
        <taxon>eudicotyledons</taxon>
        <taxon>Gunneridae</taxon>
        <taxon>Pentapetalae</taxon>
        <taxon>asterids</taxon>
        <taxon>campanulids</taxon>
        <taxon>Asterales</taxon>
        <taxon>Asteraceae</taxon>
        <taxon>Asteroideae</taxon>
        <taxon>Heliantheae alliance</taxon>
        <taxon>Millerieae</taxon>
        <taxon>Smallanthus</taxon>
    </lineage>
</organism>
<reference evidence="1 2" key="2">
    <citation type="journal article" date="2022" name="Mol. Ecol. Resour.">
        <title>The genomes of chicory, endive, great burdock and yacon provide insights into Asteraceae paleo-polyploidization history and plant inulin production.</title>
        <authorList>
            <person name="Fan W."/>
            <person name="Wang S."/>
            <person name="Wang H."/>
            <person name="Wang A."/>
            <person name="Jiang F."/>
            <person name="Liu H."/>
            <person name="Zhao H."/>
            <person name="Xu D."/>
            <person name="Zhang Y."/>
        </authorList>
    </citation>
    <scope>NUCLEOTIDE SEQUENCE [LARGE SCALE GENOMIC DNA]</scope>
    <source>
        <strain evidence="2">cv. Yunnan</strain>
        <tissue evidence="1">Leaves</tissue>
    </source>
</reference>
<reference evidence="2" key="1">
    <citation type="journal article" date="2022" name="Mol. Ecol. Resour.">
        <title>The genomes of chicory, endive, great burdock and yacon provide insights into Asteraceae palaeo-polyploidization history and plant inulin production.</title>
        <authorList>
            <person name="Fan W."/>
            <person name="Wang S."/>
            <person name="Wang H."/>
            <person name="Wang A."/>
            <person name="Jiang F."/>
            <person name="Liu H."/>
            <person name="Zhao H."/>
            <person name="Xu D."/>
            <person name="Zhang Y."/>
        </authorList>
    </citation>
    <scope>NUCLEOTIDE SEQUENCE [LARGE SCALE GENOMIC DNA]</scope>
    <source>
        <strain evidence="2">cv. Yunnan</strain>
    </source>
</reference>
<dbReference type="EMBL" id="CM042041">
    <property type="protein sequence ID" value="KAI3712116.1"/>
    <property type="molecule type" value="Genomic_DNA"/>
</dbReference>
<sequence length="123" mass="13836">MSAVVSMLEGMIPIQTQLVKPNWIEFTQNATSVVYFGIKIQYRYLTEQKKAGQYPQEAFQFSALPRFSQLLKQIPVSRSSGKDLGSLVELVLHPHSIVFTASTWKCSLDGPRSHKLQGHSDVL</sequence>
<evidence type="ECO:0000313" key="1">
    <source>
        <dbReference type="EMBL" id="KAI3712116.1"/>
    </source>
</evidence>
<name>A0ACB9AQ77_9ASTR</name>
<evidence type="ECO:0000313" key="2">
    <source>
        <dbReference type="Proteomes" id="UP001056120"/>
    </source>
</evidence>
<protein>
    <submittedName>
        <fullName evidence="1">Uncharacterized protein</fullName>
    </submittedName>
</protein>
<dbReference type="Proteomes" id="UP001056120">
    <property type="component" value="Linkage Group LG24"/>
</dbReference>
<accession>A0ACB9AQ77</accession>